<protein>
    <recommendedName>
        <fullName evidence="4">Threonylcarbamoyl-AMP synthase</fullName>
        <ecNumber evidence="3">2.7.7.87</ecNumber>
    </recommendedName>
</protein>
<dbReference type="GO" id="GO:0006450">
    <property type="term" value="P:regulation of translational fidelity"/>
    <property type="evidence" value="ECO:0007669"/>
    <property type="project" value="TreeGrafter"/>
</dbReference>
<evidence type="ECO:0000313" key="9">
    <source>
        <dbReference type="EMBL" id="PWY67907.1"/>
    </source>
</evidence>
<evidence type="ECO:0000313" key="10">
    <source>
        <dbReference type="Proteomes" id="UP000247233"/>
    </source>
</evidence>
<dbReference type="AlphaFoldDB" id="A0A317V4W9"/>
<dbReference type="PANTHER" id="PTHR17490:SF10">
    <property type="entry name" value="THREONYLCARBAMOYL-AMP SYNTHASE"/>
    <property type="match status" value="1"/>
</dbReference>
<dbReference type="GO" id="GO:0000049">
    <property type="term" value="F:tRNA binding"/>
    <property type="evidence" value="ECO:0007669"/>
    <property type="project" value="TreeGrafter"/>
</dbReference>
<dbReference type="GeneID" id="37069657"/>
<proteinExistence type="inferred from homology"/>
<dbReference type="OrthoDB" id="4664297at2759"/>
<dbReference type="GO" id="GO:0061710">
    <property type="term" value="F:L-threonylcarbamoyladenylate synthase"/>
    <property type="evidence" value="ECO:0007669"/>
    <property type="project" value="UniProtKB-EC"/>
</dbReference>
<reference evidence="9 10" key="1">
    <citation type="submission" date="2016-12" db="EMBL/GenBank/DDBJ databases">
        <title>The genomes of Aspergillus section Nigri reveals drivers in fungal speciation.</title>
        <authorList>
            <consortium name="DOE Joint Genome Institute"/>
            <person name="Vesth T.C."/>
            <person name="Nybo J."/>
            <person name="Theobald S."/>
            <person name="Brandl J."/>
            <person name="Frisvad J.C."/>
            <person name="Nielsen K.F."/>
            <person name="Lyhne E.K."/>
            <person name="Kogle M.E."/>
            <person name="Kuo A."/>
            <person name="Riley R."/>
            <person name="Clum A."/>
            <person name="Nolan M."/>
            <person name="Lipzen A."/>
            <person name="Salamov A."/>
            <person name="Henrissat B."/>
            <person name="Wiebenga A."/>
            <person name="De Vries R.P."/>
            <person name="Grigoriev I.V."/>
            <person name="Mortensen U.H."/>
            <person name="Andersen M.R."/>
            <person name="Baker S.E."/>
        </authorList>
    </citation>
    <scope>NUCLEOTIDE SEQUENCE [LARGE SCALE GENOMIC DNA]</scope>
    <source>
        <strain evidence="9 10">CBS 117.55</strain>
    </source>
</reference>
<evidence type="ECO:0000256" key="7">
    <source>
        <dbReference type="ARBA" id="ARBA00048366"/>
    </source>
</evidence>
<dbReference type="InterPro" id="IPR006070">
    <property type="entry name" value="Sua5-like_dom"/>
</dbReference>
<dbReference type="Pfam" id="PF01300">
    <property type="entry name" value="Sua5_yciO_yrdC"/>
    <property type="match status" value="1"/>
</dbReference>
<dbReference type="Gene3D" id="3.90.870.10">
    <property type="entry name" value="DHBP synthase"/>
    <property type="match status" value="1"/>
</dbReference>
<dbReference type="InterPro" id="IPR050156">
    <property type="entry name" value="TC-AMP_synthase_SUA5"/>
</dbReference>
<dbReference type="GO" id="GO:0003725">
    <property type="term" value="F:double-stranded RNA binding"/>
    <property type="evidence" value="ECO:0007669"/>
    <property type="project" value="InterPro"/>
</dbReference>
<organism evidence="9 10">
    <name type="scientific">Aspergillus heteromorphus CBS 117.55</name>
    <dbReference type="NCBI Taxonomy" id="1448321"/>
    <lineage>
        <taxon>Eukaryota</taxon>
        <taxon>Fungi</taxon>
        <taxon>Dikarya</taxon>
        <taxon>Ascomycota</taxon>
        <taxon>Pezizomycotina</taxon>
        <taxon>Eurotiomycetes</taxon>
        <taxon>Eurotiomycetidae</taxon>
        <taxon>Eurotiales</taxon>
        <taxon>Aspergillaceae</taxon>
        <taxon>Aspergillus</taxon>
        <taxon>Aspergillus subgen. Circumdati</taxon>
    </lineage>
</organism>
<dbReference type="PANTHER" id="PTHR17490">
    <property type="entry name" value="SUA5"/>
    <property type="match status" value="1"/>
</dbReference>
<comment type="catalytic activity">
    <reaction evidence="7">
        <text>L-threonine + hydrogencarbonate + ATP = L-threonylcarbamoyladenylate + diphosphate + H2O</text>
        <dbReference type="Rhea" id="RHEA:36407"/>
        <dbReference type="ChEBI" id="CHEBI:15377"/>
        <dbReference type="ChEBI" id="CHEBI:17544"/>
        <dbReference type="ChEBI" id="CHEBI:30616"/>
        <dbReference type="ChEBI" id="CHEBI:33019"/>
        <dbReference type="ChEBI" id="CHEBI:57926"/>
        <dbReference type="ChEBI" id="CHEBI:73682"/>
        <dbReference type="EC" id="2.7.7.87"/>
    </reaction>
</comment>
<name>A0A317V4W9_9EURO</name>
<dbReference type="VEuPathDB" id="FungiDB:BO70DRAFT_417603"/>
<evidence type="ECO:0000256" key="3">
    <source>
        <dbReference type="ARBA" id="ARBA00012584"/>
    </source>
</evidence>
<keyword evidence="10" id="KW-1185">Reference proteome</keyword>
<dbReference type="EMBL" id="MSFL01000039">
    <property type="protein sequence ID" value="PWY67907.1"/>
    <property type="molecule type" value="Genomic_DNA"/>
</dbReference>
<dbReference type="GO" id="GO:0005737">
    <property type="term" value="C:cytoplasm"/>
    <property type="evidence" value="ECO:0007669"/>
    <property type="project" value="UniProtKB-SubCell"/>
</dbReference>
<dbReference type="EC" id="2.7.7.87" evidence="3"/>
<dbReference type="PROSITE" id="PS51163">
    <property type="entry name" value="YRDC"/>
    <property type="match status" value="1"/>
</dbReference>
<evidence type="ECO:0000256" key="6">
    <source>
        <dbReference type="ARBA" id="ARBA00022679"/>
    </source>
</evidence>
<evidence type="ECO:0000256" key="2">
    <source>
        <dbReference type="ARBA" id="ARBA00007663"/>
    </source>
</evidence>
<keyword evidence="5" id="KW-0963">Cytoplasm</keyword>
<comment type="subcellular location">
    <subcellularLocation>
        <location evidence="1">Cytoplasm</location>
    </subcellularLocation>
</comment>
<evidence type="ECO:0000256" key="4">
    <source>
        <dbReference type="ARBA" id="ARBA00015492"/>
    </source>
</evidence>
<comment type="similarity">
    <text evidence="2">Belongs to the SUA5 family.</text>
</comment>
<dbReference type="InterPro" id="IPR017945">
    <property type="entry name" value="DHBP_synth_RibB-like_a/b_dom"/>
</dbReference>
<comment type="caution">
    <text evidence="9">The sequence shown here is derived from an EMBL/GenBank/DDBJ whole genome shotgun (WGS) entry which is preliminary data.</text>
</comment>
<accession>A0A317V4W9</accession>
<evidence type="ECO:0000256" key="1">
    <source>
        <dbReference type="ARBA" id="ARBA00004496"/>
    </source>
</evidence>
<evidence type="ECO:0000256" key="5">
    <source>
        <dbReference type="ARBA" id="ARBA00022490"/>
    </source>
</evidence>
<dbReference type="SUPFAM" id="SSF55821">
    <property type="entry name" value="YrdC/RibB"/>
    <property type="match status" value="1"/>
</dbReference>
<dbReference type="Proteomes" id="UP000247233">
    <property type="component" value="Unassembled WGS sequence"/>
</dbReference>
<evidence type="ECO:0000259" key="8">
    <source>
        <dbReference type="PROSITE" id="PS51163"/>
    </source>
</evidence>
<sequence>MPPINSDIDIDIDIPRDARRVFLTLQNGGIAIIPASVGYGLVATTPSALDRLFTTKRRKPHKKHAMLGSDALQQSIHILPPREASILRTLTVDLDLPVGVVAPFRHDNPLIQTLGSDFLERCTVDGTISMLVNGGPFQEELVRLCTDAGVPLLGSSANLTGTGTKVLVEDIESEIKAAADIIIDYGRRTFSNPRASSTIINFRDMKLVRYGACYDTIRDVLRRFYGIEFPVDPGKNELFSGHVDAQANVY</sequence>
<dbReference type="RefSeq" id="XP_025395118.1">
    <property type="nucleotide sequence ID" value="XM_025547420.1"/>
</dbReference>
<feature type="domain" description="YrdC-like" evidence="8">
    <location>
        <begin position="15"/>
        <end position="213"/>
    </location>
</feature>
<gene>
    <name evidence="9" type="ORF">BO70DRAFT_417603</name>
</gene>
<keyword evidence="6" id="KW-0808">Transferase</keyword>